<keyword evidence="3" id="KW-1185">Reference proteome</keyword>
<comment type="caution">
    <text evidence="2">The sequence shown here is derived from an EMBL/GenBank/DDBJ whole genome shotgun (WGS) entry which is preliminary data.</text>
</comment>
<proteinExistence type="predicted"/>
<accession>A0A835GW06</accession>
<dbReference type="Proteomes" id="UP000631114">
    <property type="component" value="Unassembled WGS sequence"/>
</dbReference>
<sequence length="103" mass="12000">MIYAMTLCENELFAFSNRGRDVYKFDRFYMDWIKVDLTNLICFYTLVGSTGFMIREKGVMARLLLICLIHHGCRVEKLEGAINVVYDAKEIERGYDTAWVNIG</sequence>
<evidence type="ECO:0000256" key="1">
    <source>
        <dbReference type="SAM" id="Phobius"/>
    </source>
</evidence>
<evidence type="ECO:0000313" key="3">
    <source>
        <dbReference type="Proteomes" id="UP000631114"/>
    </source>
</evidence>
<keyword evidence="1" id="KW-1133">Transmembrane helix</keyword>
<protein>
    <submittedName>
        <fullName evidence="2">Uncharacterized protein</fullName>
    </submittedName>
</protein>
<name>A0A835GW06_9MAGN</name>
<feature type="transmembrane region" description="Helical" evidence="1">
    <location>
        <begin position="37"/>
        <end position="54"/>
    </location>
</feature>
<reference evidence="2 3" key="1">
    <citation type="submission" date="2020-10" db="EMBL/GenBank/DDBJ databases">
        <title>The Coptis chinensis genome and diversification of protoberbering-type alkaloids.</title>
        <authorList>
            <person name="Wang B."/>
            <person name="Shu S."/>
            <person name="Song C."/>
            <person name="Liu Y."/>
        </authorList>
    </citation>
    <scope>NUCLEOTIDE SEQUENCE [LARGE SCALE GENOMIC DNA]</scope>
    <source>
        <strain evidence="2">HL-2020</strain>
        <tissue evidence="2">Leaf</tissue>
    </source>
</reference>
<organism evidence="2 3">
    <name type="scientific">Coptis chinensis</name>
    <dbReference type="NCBI Taxonomy" id="261450"/>
    <lineage>
        <taxon>Eukaryota</taxon>
        <taxon>Viridiplantae</taxon>
        <taxon>Streptophyta</taxon>
        <taxon>Embryophyta</taxon>
        <taxon>Tracheophyta</taxon>
        <taxon>Spermatophyta</taxon>
        <taxon>Magnoliopsida</taxon>
        <taxon>Ranunculales</taxon>
        <taxon>Ranunculaceae</taxon>
        <taxon>Coptidoideae</taxon>
        <taxon>Coptis</taxon>
    </lineage>
</organism>
<keyword evidence="1" id="KW-0812">Transmembrane</keyword>
<dbReference type="AlphaFoldDB" id="A0A835GW06"/>
<evidence type="ECO:0000313" key="2">
    <source>
        <dbReference type="EMBL" id="KAF9588571.1"/>
    </source>
</evidence>
<dbReference type="EMBL" id="JADFTS010000009">
    <property type="protein sequence ID" value="KAF9588571.1"/>
    <property type="molecule type" value="Genomic_DNA"/>
</dbReference>
<gene>
    <name evidence="2" type="ORF">IFM89_013423</name>
</gene>
<keyword evidence="1" id="KW-0472">Membrane</keyword>